<dbReference type="EnsemblPlants" id="AET2Gv20369600.2">
    <property type="protein sequence ID" value="AET2Gv20369600.2"/>
    <property type="gene ID" value="AET2Gv20369600"/>
</dbReference>
<name>A0A453B5A5_AEGTS</name>
<accession>A0A453B5A5</accession>
<organism evidence="2 3">
    <name type="scientific">Aegilops tauschii subsp. strangulata</name>
    <name type="common">Goatgrass</name>
    <dbReference type="NCBI Taxonomy" id="200361"/>
    <lineage>
        <taxon>Eukaryota</taxon>
        <taxon>Viridiplantae</taxon>
        <taxon>Streptophyta</taxon>
        <taxon>Embryophyta</taxon>
        <taxon>Tracheophyta</taxon>
        <taxon>Spermatophyta</taxon>
        <taxon>Magnoliopsida</taxon>
        <taxon>Liliopsida</taxon>
        <taxon>Poales</taxon>
        <taxon>Poaceae</taxon>
        <taxon>BOP clade</taxon>
        <taxon>Pooideae</taxon>
        <taxon>Triticodae</taxon>
        <taxon>Triticeae</taxon>
        <taxon>Triticinae</taxon>
        <taxon>Aegilops</taxon>
    </lineage>
</organism>
<dbReference type="InterPro" id="IPR029058">
    <property type="entry name" value="AB_hydrolase_fold"/>
</dbReference>
<proteinExistence type="predicted"/>
<dbReference type="SUPFAM" id="SSF53474">
    <property type="entry name" value="alpha/beta-Hydrolases"/>
    <property type="match status" value="1"/>
</dbReference>
<reference evidence="3" key="2">
    <citation type="journal article" date="2017" name="Nat. Plants">
        <title>The Aegilops tauschii genome reveals multiple impacts of transposons.</title>
        <authorList>
            <person name="Zhao G."/>
            <person name="Zou C."/>
            <person name="Li K."/>
            <person name="Wang K."/>
            <person name="Li T."/>
            <person name="Gao L."/>
            <person name="Zhang X."/>
            <person name="Wang H."/>
            <person name="Yang Z."/>
            <person name="Liu X."/>
            <person name="Jiang W."/>
            <person name="Mao L."/>
            <person name="Kong X."/>
            <person name="Jiao Y."/>
            <person name="Jia J."/>
        </authorList>
    </citation>
    <scope>NUCLEOTIDE SEQUENCE [LARGE SCALE GENOMIC DNA]</scope>
    <source>
        <strain evidence="3">cv. AL8/78</strain>
    </source>
</reference>
<evidence type="ECO:0000313" key="2">
    <source>
        <dbReference type="EnsemblPlants" id="AET2Gv20369600.2"/>
    </source>
</evidence>
<dbReference type="Pfam" id="PF12697">
    <property type="entry name" value="Abhydrolase_6"/>
    <property type="match status" value="1"/>
</dbReference>
<dbReference type="Proteomes" id="UP000015105">
    <property type="component" value="Chromosome 2D"/>
</dbReference>
<reference evidence="2" key="5">
    <citation type="journal article" date="2021" name="G3 (Bethesda)">
        <title>Aegilops tauschii genome assembly Aet v5.0 features greater sequence contiguity and improved annotation.</title>
        <authorList>
            <person name="Wang L."/>
            <person name="Zhu T."/>
            <person name="Rodriguez J.C."/>
            <person name="Deal K.R."/>
            <person name="Dubcovsky J."/>
            <person name="McGuire P.E."/>
            <person name="Lux T."/>
            <person name="Spannagl M."/>
            <person name="Mayer K.F.X."/>
            <person name="Baldrich P."/>
            <person name="Meyers B.C."/>
            <person name="Huo N."/>
            <person name="Gu Y.Q."/>
            <person name="Zhou H."/>
            <person name="Devos K.M."/>
            <person name="Bennetzen J.L."/>
            <person name="Unver T."/>
            <person name="Budak H."/>
            <person name="Gulick P.J."/>
            <person name="Galiba G."/>
            <person name="Kalapos B."/>
            <person name="Nelson D.R."/>
            <person name="Li P."/>
            <person name="You F.M."/>
            <person name="Luo M.C."/>
            <person name="Dvorak J."/>
        </authorList>
    </citation>
    <scope>NUCLEOTIDE SEQUENCE [LARGE SCALE GENOMIC DNA]</scope>
    <source>
        <strain evidence="2">cv. AL8/78</strain>
    </source>
</reference>
<reference evidence="2" key="3">
    <citation type="journal article" date="2017" name="Nature">
        <title>Genome sequence of the progenitor of the wheat D genome Aegilops tauschii.</title>
        <authorList>
            <person name="Luo M.C."/>
            <person name="Gu Y.Q."/>
            <person name="Puiu D."/>
            <person name="Wang H."/>
            <person name="Twardziok S.O."/>
            <person name="Deal K.R."/>
            <person name="Huo N."/>
            <person name="Zhu T."/>
            <person name="Wang L."/>
            <person name="Wang Y."/>
            <person name="McGuire P.E."/>
            <person name="Liu S."/>
            <person name="Long H."/>
            <person name="Ramasamy R.K."/>
            <person name="Rodriguez J.C."/>
            <person name="Van S.L."/>
            <person name="Yuan L."/>
            <person name="Wang Z."/>
            <person name="Xia Z."/>
            <person name="Xiao L."/>
            <person name="Anderson O.D."/>
            <person name="Ouyang S."/>
            <person name="Liang Y."/>
            <person name="Zimin A.V."/>
            <person name="Pertea G."/>
            <person name="Qi P."/>
            <person name="Bennetzen J.L."/>
            <person name="Dai X."/>
            <person name="Dawson M.W."/>
            <person name="Muller H.G."/>
            <person name="Kugler K."/>
            <person name="Rivarola-Duarte L."/>
            <person name="Spannagl M."/>
            <person name="Mayer K.F.X."/>
            <person name="Lu F.H."/>
            <person name="Bevan M.W."/>
            <person name="Leroy P."/>
            <person name="Li P."/>
            <person name="You F.M."/>
            <person name="Sun Q."/>
            <person name="Liu Z."/>
            <person name="Lyons E."/>
            <person name="Wicker T."/>
            <person name="Salzberg S.L."/>
            <person name="Devos K.M."/>
            <person name="Dvorak J."/>
        </authorList>
    </citation>
    <scope>NUCLEOTIDE SEQUENCE [LARGE SCALE GENOMIC DNA]</scope>
    <source>
        <strain evidence="2">cv. AL8/78</strain>
    </source>
</reference>
<dbReference type="Gramene" id="AET2Gv20369600.2">
    <property type="protein sequence ID" value="AET2Gv20369600.2"/>
    <property type="gene ID" value="AET2Gv20369600"/>
</dbReference>
<keyword evidence="3" id="KW-1185">Reference proteome</keyword>
<reference evidence="2" key="4">
    <citation type="submission" date="2019-03" db="UniProtKB">
        <authorList>
            <consortium name="EnsemblPlants"/>
        </authorList>
    </citation>
    <scope>IDENTIFICATION</scope>
</reference>
<evidence type="ECO:0000313" key="3">
    <source>
        <dbReference type="Proteomes" id="UP000015105"/>
    </source>
</evidence>
<dbReference type="InterPro" id="IPR000073">
    <property type="entry name" value="AB_hydrolase_1"/>
</dbReference>
<dbReference type="Gene3D" id="3.40.50.1820">
    <property type="entry name" value="alpha/beta hydrolase"/>
    <property type="match status" value="1"/>
</dbReference>
<sequence>MPPLLTLSSSPVLPPRARFRVSASADVGATGRAAAASNGFPPFLPRAVERIRDGAALRLAKRIERVPVQTGFSKSPIPSSCVRPLKQQQSADPVVLLHGFDSSCLEWRYTYPLLEDAGLETWAVDILGWGFSNLETRPPCDIVSKREHLYQFWRSYIKRPMVLVGPSLGAAVAIDFAVNYPEAGIKINLHWCKCIC</sequence>
<feature type="domain" description="AB hydrolase-1" evidence="1">
    <location>
        <begin position="94"/>
        <end position="177"/>
    </location>
</feature>
<evidence type="ECO:0000259" key="1">
    <source>
        <dbReference type="Pfam" id="PF12697"/>
    </source>
</evidence>
<protein>
    <recommendedName>
        <fullName evidence="1">AB hydrolase-1 domain-containing protein</fullName>
    </recommendedName>
</protein>
<dbReference type="PANTHER" id="PTHR43689">
    <property type="entry name" value="HYDROLASE"/>
    <property type="match status" value="1"/>
</dbReference>
<dbReference type="AlphaFoldDB" id="A0A453B5A5"/>
<reference evidence="3" key="1">
    <citation type="journal article" date="2014" name="Science">
        <title>Ancient hybridizations among the ancestral genomes of bread wheat.</title>
        <authorList>
            <consortium name="International Wheat Genome Sequencing Consortium,"/>
            <person name="Marcussen T."/>
            <person name="Sandve S.R."/>
            <person name="Heier L."/>
            <person name="Spannagl M."/>
            <person name="Pfeifer M."/>
            <person name="Jakobsen K.S."/>
            <person name="Wulff B.B."/>
            <person name="Steuernagel B."/>
            <person name="Mayer K.F."/>
            <person name="Olsen O.A."/>
        </authorList>
    </citation>
    <scope>NUCLEOTIDE SEQUENCE [LARGE SCALE GENOMIC DNA]</scope>
    <source>
        <strain evidence="3">cv. AL8/78</strain>
    </source>
</reference>
<dbReference type="PANTHER" id="PTHR43689:SF8">
    <property type="entry name" value="ALPHA_BETA-HYDROLASES SUPERFAMILY PROTEIN"/>
    <property type="match status" value="1"/>
</dbReference>